<keyword evidence="32" id="KW-1185">Reference proteome</keyword>
<comment type="subcellular location">
    <subcellularLocation>
        <location evidence="3">Mitochondrion inner membrane</location>
        <topology evidence="3">Peripheral membrane protein</topology>
    </subcellularLocation>
    <subcellularLocation>
        <location evidence="2">Mitochondrion intermembrane space</location>
    </subcellularLocation>
</comment>
<keyword evidence="13" id="KW-0472">Membrane</keyword>
<comment type="similarity">
    <text evidence="21">Belongs to the AGK family.</text>
</comment>
<name>A0A154PD31_DUFNO</name>
<comment type="catalytic activity">
    <reaction evidence="15">
        <text>a 1,2-diacyl-sn-glycerol + ATP = a 1,2-diacyl-sn-glycero-3-phosphate + ADP + H(+)</text>
        <dbReference type="Rhea" id="RHEA:10272"/>
        <dbReference type="ChEBI" id="CHEBI:15378"/>
        <dbReference type="ChEBI" id="CHEBI:17815"/>
        <dbReference type="ChEBI" id="CHEBI:30616"/>
        <dbReference type="ChEBI" id="CHEBI:58608"/>
        <dbReference type="ChEBI" id="CHEBI:456216"/>
        <dbReference type="EC" id="2.7.1.107"/>
    </reaction>
    <physiologicalReaction direction="left-to-right" evidence="15">
        <dbReference type="Rhea" id="RHEA:10273"/>
    </physiologicalReaction>
</comment>
<gene>
    <name evidence="31" type="ORF">WN55_01293</name>
</gene>
<evidence type="ECO:0000256" key="21">
    <source>
        <dbReference type="ARBA" id="ARBA00025749"/>
    </source>
</evidence>
<feature type="domain" description="DAGKc" evidence="30">
    <location>
        <begin position="61"/>
        <end position="207"/>
    </location>
</feature>
<dbReference type="AlphaFoldDB" id="A0A154PD31"/>
<evidence type="ECO:0000256" key="8">
    <source>
        <dbReference type="ARBA" id="ARBA00022777"/>
    </source>
</evidence>
<evidence type="ECO:0000256" key="13">
    <source>
        <dbReference type="ARBA" id="ARBA00023136"/>
    </source>
</evidence>
<comment type="catalytic activity">
    <reaction evidence="27">
        <text>an N-acylsphing-4-enine + ATP = an N-acylsphing-4-enine 1-phosphate + ADP + H(+)</text>
        <dbReference type="Rhea" id="RHEA:17929"/>
        <dbReference type="ChEBI" id="CHEBI:15378"/>
        <dbReference type="ChEBI" id="CHEBI:30616"/>
        <dbReference type="ChEBI" id="CHEBI:52639"/>
        <dbReference type="ChEBI" id="CHEBI:57674"/>
        <dbReference type="ChEBI" id="CHEBI:456216"/>
        <dbReference type="EC" id="2.7.1.138"/>
    </reaction>
    <physiologicalReaction direction="left-to-right" evidence="27">
        <dbReference type="Rhea" id="RHEA:17930"/>
    </physiologicalReaction>
</comment>
<comment type="catalytic activity">
    <reaction evidence="16">
        <text>1-(5Z,8Z,11Z,14Z-eicosatetraenoyl)-sn-glycerol + ATP = 1-(5Z,8Z,11Z,14Z-eicosatetraenoyl)-sn-glycero-3-phosphate + ADP + H(+)</text>
        <dbReference type="Rhea" id="RHEA:43328"/>
        <dbReference type="ChEBI" id="CHEBI:15378"/>
        <dbReference type="ChEBI" id="CHEBI:30616"/>
        <dbReference type="ChEBI" id="CHEBI:34071"/>
        <dbReference type="ChEBI" id="CHEBI:74938"/>
        <dbReference type="ChEBI" id="CHEBI:456216"/>
    </reaction>
    <physiologicalReaction direction="left-to-right" evidence="16">
        <dbReference type="Rhea" id="RHEA:43329"/>
    </physiologicalReaction>
</comment>
<evidence type="ECO:0000256" key="14">
    <source>
        <dbReference type="ARBA" id="ARBA00023371"/>
    </source>
</evidence>
<evidence type="ECO:0000256" key="10">
    <source>
        <dbReference type="ARBA" id="ARBA00022840"/>
    </source>
</evidence>
<dbReference type="SUPFAM" id="SSF111331">
    <property type="entry name" value="NAD kinase/diacylglycerol kinase-like"/>
    <property type="match status" value="1"/>
</dbReference>
<evidence type="ECO:0000256" key="17">
    <source>
        <dbReference type="ARBA" id="ARBA00024505"/>
    </source>
</evidence>
<keyword evidence="11" id="KW-0443">Lipid metabolism</keyword>
<evidence type="ECO:0000256" key="26">
    <source>
        <dbReference type="ARBA" id="ARBA00044480"/>
    </source>
</evidence>
<comment type="catalytic activity">
    <reaction evidence="19">
        <text>2-(5Z,8Z,11Z,14Z-eicosatetraenoyl)-glycerol + ATP = 2-(5Z,8Z,11Z,14Z-eicosatetraenoyl)-sn-glycero-3-phosphate + ADP + H(+)</text>
        <dbReference type="Rhea" id="RHEA:43316"/>
        <dbReference type="ChEBI" id="CHEBI:15378"/>
        <dbReference type="ChEBI" id="CHEBI:30616"/>
        <dbReference type="ChEBI" id="CHEBI:52392"/>
        <dbReference type="ChEBI" id="CHEBI:78209"/>
        <dbReference type="ChEBI" id="CHEBI:456216"/>
    </reaction>
    <physiologicalReaction direction="left-to-right" evidence="19">
        <dbReference type="Rhea" id="RHEA:43317"/>
    </physiologicalReaction>
</comment>
<evidence type="ECO:0000256" key="29">
    <source>
        <dbReference type="ARBA" id="ARBA00048876"/>
    </source>
</evidence>
<comment type="catalytic activity">
    <reaction evidence="17">
        <text>1-(9Z-octadecenoyl)-sn-glycerol + ATP = 1-(9Z-octadecenoyl)-sn-glycero-3-phosphate + ADP + H(+)</text>
        <dbReference type="Rhea" id="RHEA:41079"/>
        <dbReference type="ChEBI" id="CHEBI:15378"/>
        <dbReference type="ChEBI" id="CHEBI:30616"/>
        <dbReference type="ChEBI" id="CHEBI:74544"/>
        <dbReference type="ChEBI" id="CHEBI:75757"/>
        <dbReference type="ChEBI" id="CHEBI:456216"/>
    </reaction>
    <physiologicalReaction direction="left-to-right" evidence="17">
        <dbReference type="Rhea" id="RHEA:41080"/>
    </physiologicalReaction>
</comment>
<dbReference type="Proteomes" id="UP000076502">
    <property type="component" value="Unassembled WGS sequence"/>
</dbReference>
<evidence type="ECO:0000256" key="15">
    <source>
        <dbReference type="ARBA" id="ARBA00023411"/>
    </source>
</evidence>
<dbReference type="InterPro" id="IPR045579">
    <property type="entry name" value="AGK_C"/>
</dbReference>
<evidence type="ECO:0000256" key="23">
    <source>
        <dbReference type="ARBA" id="ARBA00026098"/>
    </source>
</evidence>
<dbReference type="InterPro" id="IPR017438">
    <property type="entry name" value="ATP-NAD_kinase_N"/>
</dbReference>
<dbReference type="OMA" id="HWKKTTF"/>
<evidence type="ECO:0000256" key="4">
    <source>
        <dbReference type="ARBA" id="ARBA00005175"/>
    </source>
</evidence>
<keyword evidence="6" id="KW-0808">Transferase</keyword>
<evidence type="ECO:0000256" key="1">
    <source>
        <dbReference type="ARBA" id="ARBA00001946"/>
    </source>
</evidence>
<evidence type="ECO:0000256" key="19">
    <source>
        <dbReference type="ARBA" id="ARBA00024556"/>
    </source>
</evidence>
<dbReference type="GO" id="GO:0005743">
    <property type="term" value="C:mitochondrial inner membrane"/>
    <property type="evidence" value="ECO:0007669"/>
    <property type="project" value="UniProtKB-SubCell"/>
</dbReference>
<evidence type="ECO:0000256" key="12">
    <source>
        <dbReference type="ARBA" id="ARBA00023128"/>
    </source>
</evidence>
<dbReference type="UniPathway" id="UPA00230"/>
<comment type="catalytic activity">
    <reaction evidence="20">
        <text>1-hexadecanoyl-sn-glycerol + ATP = 1-hexadecanoyl-sn-glycero-3-phosphate + ADP + H(+)</text>
        <dbReference type="Rhea" id="RHEA:43308"/>
        <dbReference type="ChEBI" id="CHEBI:15378"/>
        <dbReference type="ChEBI" id="CHEBI:30616"/>
        <dbReference type="ChEBI" id="CHEBI:57518"/>
        <dbReference type="ChEBI" id="CHEBI:75542"/>
        <dbReference type="ChEBI" id="CHEBI:456216"/>
    </reaction>
    <physiologicalReaction direction="left-to-right" evidence="20">
        <dbReference type="Rhea" id="RHEA:43309"/>
    </physiologicalReaction>
</comment>
<dbReference type="GO" id="GO:0046512">
    <property type="term" value="P:sphingosine biosynthetic process"/>
    <property type="evidence" value="ECO:0007669"/>
    <property type="project" value="TreeGrafter"/>
</dbReference>
<sequence>MAKVLKCFRTIRNNWKKSVLGVAALSYGVSYSKDAYNTNELMKKYCETASRFGDAPCPTNIKNRHVTIILNPNAKKGKAKKLFTNYCEPLLHLAGIAVTVIQTESENEARKIVMNLNKPTDAIVVAGGDGTLSDVLTGLVRRYNSNINSVKQCPIGILPLGQTNKVAKSMCNEYNNLSDVRQVVEATMAIINEKFRMMDMIEVEPIEENPEDPVKPIYAMGVVEWGAWKDAHSIAKKYWYWGPLRKYATYVLNGYKEKLNWNCDALIKYTNPCDGCSRCYQRDTSLDEFANINKRWWHAFVPRKSVPVPEIDYSKIVNEQCGIPHELPISTSELHIESPNVEKSQASSSPAALKLKMGPKHVGYFSFVVEGWKQENDNKLLYKQVLEAKDIEITPQEITKENTLYIDDEEYELKSVKIKLLSRAVKVFCPDLNS</sequence>
<dbReference type="EC" id="2.7.1.107" evidence="5"/>
<dbReference type="InterPro" id="IPR016064">
    <property type="entry name" value="NAD/diacylglycerol_kinase_sf"/>
</dbReference>
<dbReference type="PANTHER" id="PTHR12358">
    <property type="entry name" value="SPHINGOSINE KINASE"/>
    <property type="match status" value="1"/>
</dbReference>
<organism evidence="31 32">
    <name type="scientific">Dufourea novaeangliae</name>
    <name type="common">Sweat bee</name>
    <dbReference type="NCBI Taxonomy" id="178035"/>
    <lineage>
        <taxon>Eukaryota</taxon>
        <taxon>Metazoa</taxon>
        <taxon>Ecdysozoa</taxon>
        <taxon>Arthropoda</taxon>
        <taxon>Hexapoda</taxon>
        <taxon>Insecta</taxon>
        <taxon>Pterygota</taxon>
        <taxon>Neoptera</taxon>
        <taxon>Endopterygota</taxon>
        <taxon>Hymenoptera</taxon>
        <taxon>Apocrita</taxon>
        <taxon>Aculeata</taxon>
        <taxon>Apoidea</taxon>
        <taxon>Anthophila</taxon>
        <taxon>Halictidae</taxon>
        <taxon>Rophitinae</taxon>
        <taxon>Dufourea</taxon>
    </lineage>
</organism>
<dbReference type="GO" id="GO:0005524">
    <property type="term" value="F:ATP binding"/>
    <property type="evidence" value="ECO:0007669"/>
    <property type="project" value="UniProtKB-KW"/>
</dbReference>
<comment type="catalytic activity">
    <reaction evidence="26">
        <text>a 2-acylglycerol + ATP = a 2-acyl-sn-glycerol 3-phosphate + ADP + H(+)</text>
        <dbReference type="Rhea" id="RHEA:39847"/>
        <dbReference type="ChEBI" id="CHEBI:15378"/>
        <dbReference type="ChEBI" id="CHEBI:17389"/>
        <dbReference type="ChEBI" id="CHEBI:30616"/>
        <dbReference type="ChEBI" id="CHEBI:64982"/>
        <dbReference type="ChEBI" id="CHEBI:456216"/>
    </reaction>
    <physiologicalReaction direction="left-to-right" evidence="26">
        <dbReference type="Rhea" id="RHEA:39848"/>
    </physiologicalReaction>
</comment>
<dbReference type="EMBL" id="KQ434875">
    <property type="protein sequence ID" value="KZC09762.1"/>
    <property type="molecule type" value="Genomic_DNA"/>
</dbReference>
<dbReference type="EC" id="2.7.1.138" evidence="22"/>
<evidence type="ECO:0000256" key="5">
    <source>
        <dbReference type="ARBA" id="ARBA00012133"/>
    </source>
</evidence>
<evidence type="ECO:0000256" key="9">
    <source>
        <dbReference type="ARBA" id="ARBA00022792"/>
    </source>
</evidence>
<dbReference type="GO" id="GO:0046486">
    <property type="term" value="P:glycerolipid metabolic process"/>
    <property type="evidence" value="ECO:0007669"/>
    <property type="project" value="UniProtKB-UniPathway"/>
</dbReference>
<keyword evidence="12" id="KW-0496">Mitochondrion</keyword>
<keyword evidence="7" id="KW-0547">Nucleotide-binding</keyword>
<dbReference type="GO" id="GO:0004143">
    <property type="term" value="F:ATP-dependent diacylglycerol kinase activity"/>
    <property type="evidence" value="ECO:0007669"/>
    <property type="project" value="UniProtKB-EC"/>
</dbReference>
<dbReference type="InterPro" id="IPR001206">
    <property type="entry name" value="Diacylglycerol_kinase_cat_dom"/>
</dbReference>
<comment type="catalytic activity">
    <reaction evidence="28">
        <text>a monoacylglycerol + ATP = a monoacyl-sn-glycero-3-phosphate + ADP + H(+)</text>
        <dbReference type="Rhea" id="RHEA:19293"/>
        <dbReference type="ChEBI" id="CHEBI:15378"/>
        <dbReference type="ChEBI" id="CHEBI:17408"/>
        <dbReference type="ChEBI" id="CHEBI:30616"/>
        <dbReference type="ChEBI" id="CHEBI:77589"/>
        <dbReference type="ChEBI" id="CHEBI:456216"/>
        <dbReference type="EC" id="2.7.1.94"/>
    </reaction>
    <physiologicalReaction direction="left-to-right" evidence="28">
        <dbReference type="Rhea" id="RHEA:19294"/>
    </physiologicalReaction>
</comment>
<comment type="catalytic activity">
    <reaction evidence="29">
        <text>N-(hexanoyl)sphing-4-enine + ATP = N-hexanoylsphing-4-enine 1-phosphate + ADP + H(+)</text>
        <dbReference type="Rhea" id="RHEA:43312"/>
        <dbReference type="ChEBI" id="CHEBI:15378"/>
        <dbReference type="ChEBI" id="CHEBI:30616"/>
        <dbReference type="ChEBI" id="CHEBI:63867"/>
        <dbReference type="ChEBI" id="CHEBI:82959"/>
        <dbReference type="ChEBI" id="CHEBI:456216"/>
    </reaction>
    <physiologicalReaction direction="left-to-right" evidence="29">
        <dbReference type="Rhea" id="RHEA:43313"/>
    </physiologicalReaction>
</comment>
<evidence type="ECO:0000256" key="2">
    <source>
        <dbReference type="ARBA" id="ARBA00004569"/>
    </source>
</evidence>
<evidence type="ECO:0000256" key="3">
    <source>
        <dbReference type="ARBA" id="ARBA00004637"/>
    </source>
</evidence>
<evidence type="ECO:0000256" key="25">
    <source>
        <dbReference type="ARBA" id="ARBA00030553"/>
    </source>
</evidence>
<keyword evidence="9" id="KW-0999">Mitochondrion inner membrane</keyword>
<proteinExistence type="inferred from homology"/>
<dbReference type="GO" id="GO:0047620">
    <property type="term" value="F:acylglycerol kinase activity"/>
    <property type="evidence" value="ECO:0007669"/>
    <property type="project" value="UniProtKB-EC"/>
</dbReference>
<dbReference type="InterPro" id="IPR050187">
    <property type="entry name" value="Lipid_Phosphate_FormReg"/>
</dbReference>
<dbReference type="Gene3D" id="3.40.50.10330">
    <property type="entry name" value="Probable inorganic polyphosphate/atp-NAD kinase, domain 1"/>
    <property type="match status" value="1"/>
</dbReference>
<comment type="pathway">
    <text evidence="4">Lipid metabolism; glycerolipid metabolism.</text>
</comment>
<dbReference type="OrthoDB" id="9979394at2759"/>
<evidence type="ECO:0000256" key="18">
    <source>
        <dbReference type="ARBA" id="ARBA00024512"/>
    </source>
</evidence>
<evidence type="ECO:0000259" key="30">
    <source>
        <dbReference type="PROSITE" id="PS50146"/>
    </source>
</evidence>
<dbReference type="GO" id="GO:0001729">
    <property type="term" value="F:ceramide kinase activity"/>
    <property type="evidence" value="ECO:0007669"/>
    <property type="project" value="UniProtKB-EC"/>
</dbReference>
<protein>
    <recommendedName>
        <fullName evidence="24">Acylglycerol kinase, mitochondrial</fullName>
        <ecNumber evidence="5">2.7.1.107</ecNumber>
        <ecNumber evidence="22">2.7.1.138</ecNumber>
        <ecNumber evidence="23">2.7.1.94</ecNumber>
    </recommendedName>
    <alternativeName>
        <fullName evidence="25">Multiple substrate lipid kinase</fullName>
    </alternativeName>
</protein>
<evidence type="ECO:0000256" key="28">
    <source>
        <dbReference type="ARBA" id="ARBA00048663"/>
    </source>
</evidence>
<evidence type="ECO:0000256" key="11">
    <source>
        <dbReference type="ARBA" id="ARBA00023098"/>
    </source>
</evidence>
<dbReference type="SMART" id="SM00046">
    <property type="entry name" value="DAGKc"/>
    <property type="match status" value="1"/>
</dbReference>
<dbReference type="Pfam" id="PF00781">
    <property type="entry name" value="DAGK_cat"/>
    <property type="match status" value="1"/>
</dbReference>
<accession>A0A154PD31</accession>
<reference evidence="31 32" key="1">
    <citation type="submission" date="2015-07" db="EMBL/GenBank/DDBJ databases">
        <title>The genome of Dufourea novaeangliae.</title>
        <authorList>
            <person name="Pan H."/>
            <person name="Kapheim K."/>
        </authorList>
    </citation>
    <scope>NUCLEOTIDE SEQUENCE [LARGE SCALE GENOMIC DNA]</scope>
    <source>
        <strain evidence="31">0120121106</strain>
        <tissue evidence="31">Whole body</tissue>
    </source>
</reference>
<evidence type="ECO:0000256" key="20">
    <source>
        <dbReference type="ARBA" id="ARBA00024636"/>
    </source>
</evidence>
<evidence type="ECO:0000313" key="31">
    <source>
        <dbReference type="EMBL" id="KZC09762.1"/>
    </source>
</evidence>
<evidence type="ECO:0000256" key="24">
    <source>
        <dbReference type="ARBA" id="ARBA00026142"/>
    </source>
</evidence>
<comment type="catalytic activity">
    <reaction evidence="18">
        <text>a 1-acyl-sn-glycerol + ATP = a 1-acyl-sn-glycero-3-phosphate + ADP + H(+)</text>
        <dbReference type="Rhea" id="RHEA:33747"/>
        <dbReference type="ChEBI" id="CHEBI:15378"/>
        <dbReference type="ChEBI" id="CHEBI:30616"/>
        <dbReference type="ChEBI" id="CHEBI:57970"/>
        <dbReference type="ChEBI" id="CHEBI:64683"/>
        <dbReference type="ChEBI" id="CHEBI:456216"/>
    </reaction>
    <physiologicalReaction direction="left-to-right" evidence="18">
        <dbReference type="Rhea" id="RHEA:33748"/>
    </physiologicalReaction>
</comment>
<dbReference type="GO" id="GO:0046513">
    <property type="term" value="P:ceramide biosynthetic process"/>
    <property type="evidence" value="ECO:0007669"/>
    <property type="project" value="TreeGrafter"/>
</dbReference>
<evidence type="ECO:0000256" key="7">
    <source>
        <dbReference type="ARBA" id="ARBA00022741"/>
    </source>
</evidence>
<dbReference type="EC" id="2.7.1.94" evidence="23"/>
<evidence type="ECO:0000256" key="6">
    <source>
        <dbReference type="ARBA" id="ARBA00022679"/>
    </source>
</evidence>
<dbReference type="PROSITE" id="PS50146">
    <property type="entry name" value="DAGK"/>
    <property type="match status" value="1"/>
</dbReference>
<evidence type="ECO:0000256" key="27">
    <source>
        <dbReference type="ARBA" id="ARBA00048034"/>
    </source>
</evidence>
<dbReference type="PANTHER" id="PTHR12358:SF31">
    <property type="entry name" value="ACYLGLYCEROL KINASE, MITOCHONDRIAL"/>
    <property type="match status" value="1"/>
</dbReference>
<evidence type="ECO:0000313" key="32">
    <source>
        <dbReference type="Proteomes" id="UP000076502"/>
    </source>
</evidence>
<evidence type="ECO:0000256" key="22">
    <source>
        <dbReference type="ARBA" id="ARBA00026096"/>
    </source>
</evidence>
<dbReference type="GO" id="GO:0005758">
    <property type="term" value="C:mitochondrial intermembrane space"/>
    <property type="evidence" value="ECO:0007669"/>
    <property type="project" value="UniProtKB-SubCell"/>
</dbReference>
<keyword evidence="8 31" id="KW-0418">Kinase</keyword>
<keyword evidence="10" id="KW-0067">ATP-binding</keyword>
<comment type="catalytic activity">
    <reaction evidence="14">
        <text>1,2-di-(9Z-octadecenoyl)-sn-glycerol + ATP = 1,2-di-(9Z-octadecenoyl)-sn-glycero-3-phosphate + ADP + H(+)</text>
        <dbReference type="Rhea" id="RHEA:40327"/>
        <dbReference type="ChEBI" id="CHEBI:15378"/>
        <dbReference type="ChEBI" id="CHEBI:30616"/>
        <dbReference type="ChEBI" id="CHEBI:52333"/>
        <dbReference type="ChEBI" id="CHEBI:74546"/>
        <dbReference type="ChEBI" id="CHEBI:456216"/>
    </reaction>
    <physiologicalReaction direction="left-to-right" evidence="14">
        <dbReference type="Rhea" id="RHEA:40328"/>
    </physiologicalReaction>
</comment>
<dbReference type="STRING" id="178035.A0A154PD31"/>
<comment type="cofactor">
    <cofactor evidence="1">
        <name>Mg(2+)</name>
        <dbReference type="ChEBI" id="CHEBI:18420"/>
    </cofactor>
</comment>
<evidence type="ECO:0000256" key="16">
    <source>
        <dbReference type="ARBA" id="ARBA00024483"/>
    </source>
</evidence>
<dbReference type="Pfam" id="PF19712">
    <property type="entry name" value="AGK_C"/>
    <property type="match status" value="1"/>
</dbReference>